<evidence type="ECO:0000259" key="3">
    <source>
        <dbReference type="PROSITE" id="PS50011"/>
    </source>
</evidence>
<keyword evidence="4" id="KW-0418">Kinase</keyword>
<gene>
    <name evidence="4" type="ORF">BD626DRAFT_498977</name>
</gene>
<dbReference type="GO" id="GO:0004674">
    <property type="term" value="F:protein serine/threonine kinase activity"/>
    <property type="evidence" value="ECO:0007669"/>
    <property type="project" value="TreeGrafter"/>
</dbReference>
<keyword evidence="5" id="KW-1185">Reference proteome</keyword>
<evidence type="ECO:0000256" key="2">
    <source>
        <dbReference type="SAM" id="Phobius"/>
    </source>
</evidence>
<dbReference type="STRING" id="97359.A0A550CC50"/>
<protein>
    <submittedName>
        <fullName evidence="4">Kinase-like domain-containing protein</fullName>
    </submittedName>
</protein>
<accession>A0A550CC50</accession>
<feature type="region of interest" description="Disordered" evidence="1">
    <location>
        <begin position="134"/>
        <end position="161"/>
    </location>
</feature>
<feature type="transmembrane region" description="Helical" evidence="2">
    <location>
        <begin position="571"/>
        <end position="592"/>
    </location>
</feature>
<evidence type="ECO:0000256" key="1">
    <source>
        <dbReference type="SAM" id="MobiDB-lite"/>
    </source>
</evidence>
<dbReference type="InterPro" id="IPR051681">
    <property type="entry name" value="Ser/Thr_Kinases-Pseudokinases"/>
</dbReference>
<dbReference type="PANTHER" id="PTHR44329">
    <property type="entry name" value="SERINE/THREONINE-PROTEIN KINASE TNNI3K-RELATED"/>
    <property type="match status" value="1"/>
</dbReference>
<feature type="domain" description="Protein kinase" evidence="3">
    <location>
        <begin position="193"/>
        <end position="452"/>
    </location>
</feature>
<dbReference type="InterPro" id="IPR001245">
    <property type="entry name" value="Ser-Thr/Tyr_kinase_cat_dom"/>
</dbReference>
<dbReference type="InterPro" id="IPR008271">
    <property type="entry name" value="Ser/Thr_kinase_AS"/>
</dbReference>
<evidence type="ECO:0000313" key="5">
    <source>
        <dbReference type="Proteomes" id="UP000320762"/>
    </source>
</evidence>
<dbReference type="PROSITE" id="PS00108">
    <property type="entry name" value="PROTEIN_KINASE_ST"/>
    <property type="match status" value="1"/>
</dbReference>
<sequence length="699" mass="76515">MEVAAADNERGSLRAVPPTGKTWAALLQFPTTVLRTVVVGKPTVTAREEASSDRVTPIPPLFGTSPIASPLHAVATLQASPLTPAATIASPPPAKRKGNDRILPLNTGARLSFGQILDLHATCASPTDVARIELTSRDPSPSPPLHSSHPSHPWIATEPATPERFRRTPHITASLRLHRSRTSFADVTAHVTDISEWACSGGGYCDVHTGVLAGVGPVALKKLRMLSDAAHAEKRFRHEAHTWCRLDHRHVLPFLGICVDGPTLYMCSPWQERGDLPHYLKARPDVDRLALITQTADALHYLHENSIIHGDIKGNNVLISSTGEALLCDFGLSMVLSEIAVLSGLPSDMNGVGTGRYMAPELFAGEDDVAKSFSADIFAFGMLISEIITGHLPLHYLRHEAAVLFGIAQGKRPWRPLAWRDTHEEVLWLLAERCWDADPEKRPTSADLRAFLRWYAPVSRGEESDEEEPMLWAHIGPHVREKTRCAPLPINAERRPPQRTATSQSENHLRATLARDISSTRIQRMLMSLIILDLLIALLAVVQAIIAGLVYSRGSPYRQSDAVWPLTLTASIWTTFTYIPLCTFQILALVFLREKSQFSPSRLFAPLRLSTLYTPRTRVGYAVVACALFATEAGLMRADEKGRVGGEDVFPVVHEALAWLLAALAGGDGAYQALRVWGVITNVPTSTESALSRSYVLSA</sequence>
<dbReference type="Proteomes" id="UP000320762">
    <property type="component" value="Unassembled WGS sequence"/>
</dbReference>
<dbReference type="InterPro" id="IPR000719">
    <property type="entry name" value="Prot_kinase_dom"/>
</dbReference>
<dbReference type="PROSITE" id="PS50011">
    <property type="entry name" value="PROTEIN_KINASE_DOM"/>
    <property type="match status" value="1"/>
</dbReference>
<keyword evidence="2" id="KW-0472">Membrane</keyword>
<dbReference type="Gene3D" id="1.10.510.10">
    <property type="entry name" value="Transferase(Phosphotransferase) domain 1"/>
    <property type="match status" value="1"/>
</dbReference>
<dbReference type="AlphaFoldDB" id="A0A550CC50"/>
<dbReference type="EMBL" id="VDMD01000013">
    <property type="protein sequence ID" value="TRM62365.1"/>
    <property type="molecule type" value="Genomic_DNA"/>
</dbReference>
<keyword evidence="2" id="KW-0812">Transmembrane</keyword>
<evidence type="ECO:0000313" key="4">
    <source>
        <dbReference type="EMBL" id="TRM62365.1"/>
    </source>
</evidence>
<keyword evidence="4" id="KW-0808">Transferase</keyword>
<reference evidence="4 5" key="1">
    <citation type="journal article" date="2019" name="New Phytol.">
        <title>Comparative genomics reveals unique wood-decay strategies and fruiting body development in the Schizophyllaceae.</title>
        <authorList>
            <person name="Almasi E."/>
            <person name="Sahu N."/>
            <person name="Krizsan K."/>
            <person name="Balint B."/>
            <person name="Kovacs G.M."/>
            <person name="Kiss B."/>
            <person name="Cseklye J."/>
            <person name="Drula E."/>
            <person name="Henrissat B."/>
            <person name="Nagy I."/>
            <person name="Chovatia M."/>
            <person name="Adam C."/>
            <person name="LaButti K."/>
            <person name="Lipzen A."/>
            <person name="Riley R."/>
            <person name="Grigoriev I.V."/>
            <person name="Nagy L.G."/>
        </authorList>
    </citation>
    <scope>NUCLEOTIDE SEQUENCE [LARGE SCALE GENOMIC DNA]</scope>
    <source>
        <strain evidence="4 5">NL-1724</strain>
    </source>
</reference>
<organism evidence="4 5">
    <name type="scientific">Schizophyllum amplum</name>
    <dbReference type="NCBI Taxonomy" id="97359"/>
    <lineage>
        <taxon>Eukaryota</taxon>
        <taxon>Fungi</taxon>
        <taxon>Dikarya</taxon>
        <taxon>Basidiomycota</taxon>
        <taxon>Agaricomycotina</taxon>
        <taxon>Agaricomycetes</taxon>
        <taxon>Agaricomycetidae</taxon>
        <taxon>Agaricales</taxon>
        <taxon>Schizophyllaceae</taxon>
        <taxon>Schizophyllum</taxon>
    </lineage>
</organism>
<dbReference type="GO" id="GO:0005524">
    <property type="term" value="F:ATP binding"/>
    <property type="evidence" value="ECO:0007669"/>
    <property type="project" value="InterPro"/>
</dbReference>
<keyword evidence="2" id="KW-1133">Transmembrane helix</keyword>
<proteinExistence type="predicted"/>
<dbReference type="SUPFAM" id="SSF56112">
    <property type="entry name" value="Protein kinase-like (PK-like)"/>
    <property type="match status" value="1"/>
</dbReference>
<comment type="caution">
    <text evidence="4">The sequence shown here is derived from an EMBL/GenBank/DDBJ whole genome shotgun (WGS) entry which is preliminary data.</text>
</comment>
<feature type="transmembrane region" description="Helical" evidence="2">
    <location>
        <begin position="525"/>
        <end position="551"/>
    </location>
</feature>
<name>A0A550CC50_9AGAR</name>
<dbReference type="Pfam" id="PF07714">
    <property type="entry name" value="PK_Tyr_Ser-Thr"/>
    <property type="match status" value="1"/>
</dbReference>
<dbReference type="InterPro" id="IPR011009">
    <property type="entry name" value="Kinase-like_dom_sf"/>
</dbReference>
<dbReference type="SMART" id="SM00220">
    <property type="entry name" value="S_TKc"/>
    <property type="match status" value="1"/>
</dbReference>
<dbReference type="OrthoDB" id="4062651at2759"/>
<dbReference type="PANTHER" id="PTHR44329:SF214">
    <property type="entry name" value="PROTEIN KINASE DOMAIN-CONTAINING PROTEIN"/>
    <property type="match status" value="1"/>
</dbReference>